<comment type="function">
    <text evidence="1">Putative odorant or sperm cell receptor.</text>
</comment>
<name>A0A485NN10_LYNPA</name>
<dbReference type="Pfam" id="PF00001">
    <property type="entry name" value="7tm_1"/>
    <property type="match status" value="1"/>
</dbReference>
<dbReference type="PRINTS" id="PR00245">
    <property type="entry name" value="OLFACTORYR"/>
</dbReference>
<proteinExistence type="inferred from homology"/>
<evidence type="ECO:0000313" key="14">
    <source>
        <dbReference type="EMBL" id="VFV33568.1"/>
    </source>
</evidence>
<evidence type="ECO:0000256" key="10">
    <source>
        <dbReference type="ARBA" id="ARBA00023224"/>
    </source>
</evidence>
<feature type="transmembrane region" description="Helical" evidence="12">
    <location>
        <begin position="498"/>
        <end position="521"/>
    </location>
</feature>
<keyword evidence="9 11" id="KW-0675">Receptor</keyword>
<feature type="transmembrane region" description="Helical" evidence="12">
    <location>
        <begin position="457"/>
        <end position="486"/>
    </location>
</feature>
<keyword evidence="4 11" id="KW-0812">Transmembrane</keyword>
<evidence type="ECO:0000256" key="7">
    <source>
        <dbReference type="ARBA" id="ARBA00023040"/>
    </source>
</evidence>
<keyword evidence="3" id="KW-0716">Sensory transduction</keyword>
<keyword evidence="7 11" id="KW-0297">G-protein coupled receptor</keyword>
<evidence type="ECO:0000256" key="8">
    <source>
        <dbReference type="ARBA" id="ARBA00023136"/>
    </source>
</evidence>
<dbReference type="InterPro" id="IPR050427">
    <property type="entry name" value="Olfactory_Receptors"/>
</dbReference>
<feature type="transmembrane region" description="Helical" evidence="12">
    <location>
        <begin position="57"/>
        <end position="81"/>
    </location>
</feature>
<keyword evidence="15" id="KW-1185">Reference proteome</keyword>
<dbReference type="Pfam" id="PF13853">
    <property type="entry name" value="7tm_4"/>
    <property type="match status" value="1"/>
</dbReference>
<comment type="subcellular location">
    <subcellularLocation>
        <location evidence="2">Membrane</location>
        <topology evidence="2">Multi-pass membrane protein</topology>
    </subcellularLocation>
</comment>
<evidence type="ECO:0000256" key="4">
    <source>
        <dbReference type="ARBA" id="ARBA00022692"/>
    </source>
</evidence>
<dbReference type="InterPro" id="IPR000276">
    <property type="entry name" value="GPCR_Rhodpsn"/>
</dbReference>
<dbReference type="PRINTS" id="PR00237">
    <property type="entry name" value="GPCRRHODOPSN"/>
</dbReference>
<dbReference type="PANTHER" id="PTHR48002">
    <property type="entry name" value="OLFACTORY RECEPTOR"/>
    <property type="match status" value="1"/>
</dbReference>
<keyword evidence="5" id="KW-0552">Olfaction</keyword>
<comment type="similarity">
    <text evidence="11">Belongs to the G-protein coupled receptor 1 family.</text>
</comment>
<evidence type="ECO:0000256" key="5">
    <source>
        <dbReference type="ARBA" id="ARBA00022725"/>
    </source>
</evidence>
<feature type="domain" description="G-protein coupled receptors family 1 profile" evidence="13">
    <location>
        <begin position="39"/>
        <end position="149"/>
    </location>
</feature>
<dbReference type="InterPro" id="IPR017452">
    <property type="entry name" value="GPCR_Rhodpsn_7TM"/>
</dbReference>
<accession>A0A485NN10</accession>
<reference evidence="14 15" key="1">
    <citation type="submission" date="2019-01" db="EMBL/GenBank/DDBJ databases">
        <authorList>
            <person name="Alioto T."/>
            <person name="Alioto T."/>
        </authorList>
    </citation>
    <scope>NUCLEOTIDE SEQUENCE [LARGE SCALE GENOMIC DNA]</scope>
</reference>
<protein>
    <submittedName>
        <fullName evidence="14">Olfactory receptor 4p4-like</fullName>
    </submittedName>
</protein>
<evidence type="ECO:0000256" key="12">
    <source>
        <dbReference type="SAM" id="Phobius"/>
    </source>
</evidence>
<feature type="domain" description="G-protein coupled receptors family 1 profile" evidence="13">
    <location>
        <begin position="303"/>
        <end position="549"/>
    </location>
</feature>
<dbReference type="GO" id="GO:0004984">
    <property type="term" value="F:olfactory receptor activity"/>
    <property type="evidence" value="ECO:0007669"/>
    <property type="project" value="InterPro"/>
</dbReference>
<dbReference type="InterPro" id="IPR000725">
    <property type="entry name" value="Olfact_rcpt"/>
</dbReference>
<dbReference type="Gene3D" id="1.20.1070.10">
    <property type="entry name" value="Rhodopsin 7-helix transmembrane proteins"/>
    <property type="match status" value="2"/>
</dbReference>
<dbReference type="PROSITE" id="PS00237">
    <property type="entry name" value="G_PROTEIN_RECEP_F1_1"/>
    <property type="match status" value="1"/>
</dbReference>
<evidence type="ECO:0000313" key="15">
    <source>
        <dbReference type="Proteomes" id="UP000386466"/>
    </source>
</evidence>
<keyword evidence="8 12" id="KW-0472">Membrane</keyword>
<sequence length="576" mass="65151">MENRNNIIEFTLLGLSQKKEIEVFCFLLFLFCYIAILIGNLLVVISLTCSQLIDHPVYFFPSFLSLADLFYTSTVTPTFIIDLLTEKKVISYSGCTTQLFTVHFFGEIEVFVLTGMAYDRHVAICRPLHCAVIMSGSAMPCSRLRVWFLLAIVLPYCDPSEIDHVFCDVYPLLKMACVDTSRIGLPGGCQLRTDGSGDFRGLAVFIYIRPATTLPEDKVFALFYTVIAPVLNPLIDALRNMGMKNALKKLWGYVMGNTFLEHRIMENRNNVTEFILLGLSKSKRVQILCFLFFLLCYLAIWLGNLIIMASITYSPLINQPMYFFLNYLALSDLLYTSTVTPKLMTDLLTGKKVISYHNCMTQLFTTHFFGGIEVCIITGMAYDRYVAICKPLHYAILMSRQRCNSILGASCAGGFLHSIGLFLLAIFLPFCGPNEIDHYFCDVYPLLKLACTDTHKIGFLVIANSGLMGLGIFVVLMASYFMILCNVRAYSAENRHKALSTCSSHITVVILFFAPVIFVYIRPATTLPEDKVFTLFYTIIVPMLNPLIYTLRNTEMKNAIRKVWCGARFWKGKSMI</sequence>
<evidence type="ECO:0000256" key="1">
    <source>
        <dbReference type="ARBA" id="ARBA00003929"/>
    </source>
</evidence>
<gene>
    <name evidence="14" type="ORF">LYPA_23C020793</name>
</gene>
<dbReference type="AlphaFoldDB" id="A0A485NN10"/>
<keyword evidence="10 11" id="KW-0807">Transducer</keyword>
<dbReference type="EMBL" id="CAAGRJ010018208">
    <property type="protein sequence ID" value="VFV33568.1"/>
    <property type="molecule type" value="Genomic_DNA"/>
</dbReference>
<feature type="transmembrane region" description="Helical" evidence="12">
    <location>
        <begin position="287"/>
        <end position="311"/>
    </location>
</feature>
<evidence type="ECO:0000256" key="11">
    <source>
        <dbReference type="RuleBase" id="RU000688"/>
    </source>
</evidence>
<dbReference type="PROSITE" id="PS50262">
    <property type="entry name" value="G_PROTEIN_RECEP_F1_2"/>
    <property type="match status" value="2"/>
</dbReference>
<dbReference type="GO" id="GO:0004930">
    <property type="term" value="F:G protein-coupled receptor activity"/>
    <property type="evidence" value="ECO:0007669"/>
    <property type="project" value="UniProtKB-KW"/>
</dbReference>
<dbReference type="Proteomes" id="UP000386466">
    <property type="component" value="Unassembled WGS sequence"/>
</dbReference>
<feature type="transmembrane region" description="Helical" evidence="12">
    <location>
        <begin position="21"/>
        <end position="45"/>
    </location>
</feature>
<evidence type="ECO:0000259" key="13">
    <source>
        <dbReference type="PROSITE" id="PS50262"/>
    </source>
</evidence>
<dbReference type="SUPFAM" id="SSF81321">
    <property type="entry name" value="Family A G protein-coupled receptor-like"/>
    <property type="match status" value="2"/>
</dbReference>
<dbReference type="CDD" id="cd15939">
    <property type="entry name" value="7tmA_OR4A-like"/>
    <property type="match status" value="1"/>
</dbReference>
<feature type="transmembrane region" description="Helical" evidence="12">
    <location>
        <begin position="533"/>
        <end position="551"/>
    </location>
</feature>
<evidence type="ECO:0000256" key="6">
    <source>
        <dbReference type="ARBA" id="ARBA00022989"/>
    </source>
</evidence>
<evidence type="ECO:0000256" key="9">
    <source>
        <dbReference type="ARBA" id="ARBA00023170"/>
    </source>
</evidence>
<dbReference type="FunFam" id="1.20.1070.10:FF:000007">
    <property type="entry name" value="Olfactory receptor"/>
    <property type="match status" value="1"/>
</dbReference>
<feature type="transmembrane region" description="Helical" evidence="12">
    <location>
        <begin position="406"/>
        <end position="430"/>
    </location>
</feature>
<dbReference type="GO" id="GO:0005886">
    <property type="term" value="C:plasma membrane"/>
    <property type="evidence" value="ECO:0007669"/>
    <property type="project" value="UniProtKB-ARBA"/>
</dbReference>
<evidence type="ECO:0000256" key="3">
    <source>
        <dbReference type="ARBA" id="ARBA00022606"/>
    </source>
</evidence>
<organism evidence="14 15">
    <name type="scientific">Lynx pardinus</name>
    <name type="common">Iberian lynx</name>
    <name type="synonym">Felis pardina</name>
    <dbReference type="NCBI Taxonomy" id="191816"/>
    <lineage>
        <taxon>Eukaryota</taxon>
        <taxon>Metazoa</taxon>
        <taxon>Chordata</taxon>
        <taxon>Craniata</taxon>
        <taxon>Vertebrata</taxon>
        <taxon>Euteleostomi</taxon>
        <taxon>Mammalia</taxon>
        <taxon>Eutheria</taxon>
        <taxon>Laurasiatheria</taxon>
        <taxon>Carnivora</taxon>
        <taxon>Feliformia</taxon>
        <taxon>Felidae</taxon>
        <taxon>Felinae</taxon>
        <taxon>Lynx</taxon>
    </lineage>
</organism>
<evidence type="ECO:0000256" key="2">
    <source>
        <dbReference type="ARBA" id="ARBA00004141"/>
    </source>
</evidence>
<keyword evidence="6 12" id="KW-1133">Transmembrane helix</keyword>